<dbReference type="Proteomes" id="UP000236291">
    <property type="component" value="Unassembled WGS sequence"/>
</dbReference>
<dbReference type="EMBL" id="ASHM01017584">
    <property type="protein sequence ID" value="PNX99281.1"/>
    <property type="molecule type" value="Genomic_DNA"/>
</dbReference>
<dbReference type="AlphaFoldDB" id="A0A2K3N8A9"/>
<proteinExistence type="predicted"/>
<evidence type="ECO:0000313" key="1">
    <source>
        <dbReference type="EMBL" id="PNX99281.1"/>
    </source>
</evidence>
<reference evidence="1 2" key="1">
    <citation type="journal article" date="2014" name="Am. J. Bot.">
        <title>Genome assembly and annotation for red clover (Trifolium pratense; Fabaceae).</title>
        <authorList>
            <person name="Istvanek J."/>
            <person name="Jaros M."/>
            <person name="Krenek A."/>
            <person name="Repkova J."/>
        </authorList>
    </citation>
    <scope>NUCLEOTIDE SEQUENCE [LARGE SCALE GENOMIC DNA]</scope>
    <source>
        <strain evidence="2">cv. Tatra</strain>
        <tissue evidence="1">Young leaves</tissue>
    </source>
</reference>
<comment type="caution">
    <text evidence="1">The sequence shown here is derived from an EMBL/GenBank/DDBJ whole genome shotgun (WGS) entry which is preliminary data.</text>
</comment>
<gene>
    <name evidence="1" type="ORF">L195_g022546</name>
</gene>
<evidence type="ECO:0000313" key="2">
    <source>
        <dbReference type="Proteomes" id="UP000236291"/>
    </source>
</evidence>
<name>A0A2K3N8A9_TRIPR</name>
<reference evidence="1 2" key="2">
    <citation type="journal article" date="2017" name="Front. Plant Sci.">
        <title>Gene Classification and Mining of Molecular Markers Useful in Red Clover (Trifolium pratense) Breeding.</title>
        <authorList>
            <person name="Istvanek J."/>
            <person name="Dluhosova J."/>
            <person name="Dluhos P."/>
            <person name="Patkova L."/>
            <person name="Nedelnik J."/>
            <person name="Repkova J."/>
        </authorList>
    </citation>
    <scope>NUCLEOTIDE SEQUENCE [LARGE SCALE GENOMIC DNA]</scope>
    <source>
        <strain evidence="2">cv. Tatra</strain>
        <tissue evidence="1">Young leaves</tissue>
    </source>
</reference>
<sequence length="139" mass="15395">DEKSVEHLSTQDLLKRHIKRAKRVRAHALQDTEVGLGFWFLHPPEQFRNDIAAGNLPCCDPKDIRGRFADALLKELAGISIPPERLYGLGTGSAEEASKHARTPVNLTPTAPVLRTCVHIMASSATLCLKTIWKSSLKF</sequence>
<feature type="non-terminal residue" evidence="1">
    <location>
        <position position="1"/>
    </location>
</feature>
<accession>A0A2K3N8A9</accession>
<dbReference type="ExpressionAtlas" id="A0A2K3N8A9">
    <property type="expression patterns" value="baseline"/>
</dbReference>
<organism evidence="1 2">
    <name type="scientific">Trifolium pratense</name>
    <name type="common">Red clover</name>
    <dbReference type="NCBI Taxonomy" id="57577"/>
    <lineage>
        <taxon>Eukaryota</taxon>
        <taxon>Viridiplantae</taxon>
        <taxon>Streptophyta</taxon>
        <taxon>Embryophyta</taxon>
        <taxon>Tracheophyta</taxon>
        <taxon>Spermatophyta</taxon>
        <taxon>Magnoliopsida</taxon>
        <taxon>eudicotyledons</taxon>
        <taxon>Gunneridae</taxon>
        <taxon>Pentapetalae</taxon>
        <taxon>rosids</taxon>
        <taxon>fabids</taxon>
        <taxon>Fabales</taxon>
        <taxon>Fabaceae</taxon>
        <taxon>Papilionoideae</taxon>
        <taxon>50 kb inversion clade</taxon>
        <taxon>NPAAA clade</taxon>
        <taxon>Hologalegina</taxon>
        <taxon>IRL clade</taxon>
        <taxon>Trifolieae</taxon>
        <taxon>Trifolium</taxon>
    </lineage>
</organism>
<protein>
    <submittedName>
        <fullName evidence="1">Uncharacterized protein</fullName>
    </submittedName>
</protein>